<keyword evidence="2" id="KW-0378">Hydrolase</keyword>
<gene>
    <name evidence="4" type="ORF">D9X91_19565</name>
</gene>
<keyword evidence="5" id="KW-1185">Reference proteome</keyword>
<dbReference type="Gene3D" id="3.90.79.10">
    <property type="entry name" value="Nucleoside Triphosphate Pyrophosphohydrolase"/>
    <property type="match status" value="1"/>
</dbReference>
<evidence type="ECO:0000313" key="5">
    <source>
        <dbReference type="Proteomes" id="UP000276770"/>
    </source>
</evidence>
<dbReference type="Pfam" id="PF00293">
    <property type="entry name" value="NUDIX"/>
    <property type="match status" value="1"/>
</dbReference>
<organism evidence="4 5">
    <name type="scientific">Falsibacillus albus</name>
    <dbReference type="NCBI Taxonomy" id="2478915"/>
    <lineage>
        <taxon>Bacteria</taxon>
        <taxon>Bacillati</taxon>
        <taxon>Bacillota</taxon>
        <taxon>Bacilli</taxon>
        <taxon>Bacillales</taxon>
        <taxon>Bacillaceae</taxon>
        <taxon>Falsibacillus</taxon>
    </lineage>
</organism>
<dbReference type="InterPro" id="IPR015797">
    <property type="entry name" value="NUDIX_hydrolase-like_dom_sf"/>
</dbReference>
<evidence type="ECO:0000313" key="4">
    <source>
        <dbReference type="EMBL" id="RLQ92277.1"/>
    </source>
</evidence>
<protein>
    <submittedName>
        <fullName evidence="4">NUDIX domain-containing protein</fullName>
    </submittedName>
</protein>
<dbReference type="Proteomes" id="UP000276770">
    <property type="component" value="Unassembled WGS sequence"/>
</dbReference>
<dbReference type="PANTHER" id="PTHR43046:SF14">
    <property type="entry name" value="MUTT_NUDIX FAMILY PROTEIN"/>
    <property type="match status" value="1"/>
</dbReference>
<sequence>MSYHIRVRAGAVIIKDDAVLLIEFNDENGLHYNLPAGGVEPNETIIGAVQRETREEASIEVEVGPLAFVYEYAPHMNANKYGETHSLGLIFACEIKDGSCPGIPDQPDPNQTGVKWVKLTELPNVVLYPDMREHIIKYNENKRNIDIIEEHLLGEFV</sequence>
<dbReference type="AlphaFoldDB" id="A0A3L7JN76"/>
<reference evidence="4 5" key="1">
    <citation type="submission" date="2018-10" db="EMBL/GenBank/DDBJ databases">
        <title>Falsibacillus sp. genome draft.</title>
        <authorList>
            <person name="Shi S."/>
        </authorList>
    </citation>
    <scope>NUCLEOTIDE SEQUENCE [LARGE SCALE GENOMIC DNA]</scope>
    <source>
        <strain evidence="4 5">GY 10110</strain>
    </source>
</reference>
<dbReference type="OrthoDB" id="65827at2"/>
<dbReference type="PROSITE" id="PS51462">
    <property type="entry name" value="NUDIX"/>
    <property type="match status" value="1"/>
</dbReference>
<dbReference type="RefSeq" id="WP_121682342.1">
    <property type="nucleotide sequence ID" value="NZ_RCVZ01000019.1"/>
</dbReference>
<feature type="domain" description="Nudix hydrolase" evidence="3">
    <location>
        <begin position="4"/>
        <end position="144"/>
    </location>
</feature>
<evidence type="ECO:0000259" key="3">
    <source>
        <dbReference type="PROSITE" id="PS51462"/>
    </source>
</evidence>
<dbReference type="InterPro" id="IPR000086">
    <property type="entry name" value="NUDIX_hydrolase_dom"/>
</dbReference>
<dbReference type="SUPFAM" id="SSF55811">
    <property type="entry name" value="Nudix"/>
    <property type="match status" value="1"/>
</dbReference>
<comment type="caution">
    <text evidence="4">The sequence shown here is derived from an EMBL/GenBank/DDBJ whole genome shotgun (WGS) entry which is preliminary data.</text>
</comment>
<dbReference type="PANTHER" id="PTHR43046">
    <property type="entry name" value="GDP-MANNOSE MANNOSYL HYDROLASE"/>
    <property type="match status" value="1"/>
</dbReference>
<dbReference type="CDD" id="cd18880">
    <property type="entry name" value="NUDIX_ADPRase"/>
    <property type="match status" value="1"/>
</dbReference>
<name>A0A3L7JN76_9BACI</name>
<dbReference type="EMBL" id="RCVZ01000019">
    <property type="protein sequence ID" value="RLQ92277.1"/>
    <property type="molecule type" value="Genomic_DNA"/>
</dbReference>
<accession>A0A3L7JN76</accession>
<dbReference type="GO" id="GO:0016787">
    <property type="term" value="F:hydrolase activity"/>
    <property type="evidence" value="ECO:0007669"/>
    <property type="project" value="UniProtKB-KW"/>
</dbReference>
<evidence type="ECO:0000256" key="1">
    <source>
        <dbReference type="ARBA" id="ARBA00001946"/>
    </source>
</evidence>
<comment type="cofactor">
    <cofactor evidence="1">
        <name>Mg(2+)</name>
        <dbReference type="ChEBI" id="CHEBI:18420"/>
    </cofactor>
</comment>
<evidence type="ECO:0000256" key="2">
    <source>
        <dbReference type="ARBA" id="ARBA00022801"/>
    </source>
</evidence>
<proteinExistence type="predicted"/>